<dbReference type="Pfam" id="PF00067">
    <property type="entry name" value="p450"/>
    <property type="match status" value="1"/>
</dbReference>
<evidence type="ECO:0000256" key="6">
    <source>
        <dbReference type="ARBA" id="ARBA00023033"/>
    </source>
</evidence>
<dbReference type="PANTHER" id="PTHR46696">
    <property type="entry name" value="P450, PUTATIVE (EUROFUNG)-RELATED"/>
    <property type="match status" value="1"/>
</dbReference>
<evidence type="ECO:0000256" key="5">
    <source>
        <dbReference type="ARBA" id="ARBA00023004"/>
    </source>
</evidence>
<keyword evidence="3 7" id="KW-0479">Metal-binding</keyword>
<reference evidence="8 9" key="1">
    <citation type="submission" date="2018-03" db="EMBL/GenBank/DDBJ databases">
        <title>Genomic Encyclopedia of Type Strains, Phase III (KMG-III): the genomes of soil and plant-associated and newly described type strains.</title>
        <authorList>
            <person name="Whitman W."/>
        </authorList>
    </citation>
    <scope>NUCLEOTIDE SEQUENCE [LARGE SCALE GENOMIC DNA]</scope>
    <source>
        <strain evidence="8 9">CGMCC 4.7104</strain>
    </source>
</reference>
<name>A0A2T0MWE6_9ACTN</name>
<gene>
    <name evidence="8" type="ORF">B0I32_111267</name>
</gene>
<dbReference type="GO" id="GO:0036199">
    <property type="term" value="F:cholest-4-en-3-one 26-monooxygenase activity"/>
    <property type="evidence" value="ECO:0007669"/>
    <property type="project" value="TreeGrafter"/>
</dbReference>
<dbReference type="GO" id="GO:0008395">
    <property type="term" value="F:steroid hydroxylase activity"/>
    <property type="evidence" value="ECO:0007669"/>
    <property type="project" value="TreeGrafter"/>
</dbReference>
<dbReference type="FunFam" id="1.10.630.10:FF:000018">
    <property type="entry name" value="Cytochrome P450 monooxygenase"/>
    <property type="match status" value="1"/>
</dbReference>
<dbReference type="Proteomes" id="UP000238312">
    <property type="component" value="Unassembled WGS sequence"/>
</dbReference>
<evidence type="ECO:0000256" key="4">
    <source>
        <dbReference type="ARBA" id="ARBA00023002"/>
    </source>
</evidence>
<dbReference type="SUPFAM" id="SSF48264">
    <property type="entry name" value="Cytochrome P450"/>
    <property type="match status" value="1"/>
</dbReference>
<keyword evidence="5 7" id="KW-0408">Iron</keyword>
<dbReference type="GO" id="GO:0005506">
    <property type="term" value="F:iron ion binding"/>
    <property type="evidence" value="ECO:0007669"/>
    <property type="project" value="InterPro"/>
</dbReference>
<protein>
    <recommendedName>
        <fullName evidence="10">Cytochrome P450</fullName>
    </recommendedName>
</protein>
<dbReference type="PRINTS" id="PR00359">
    <property type="entry name" value="BP450"/>
</dbReference>
<keyword evidence="9" id="KW-1185">Reference proteome</keyword>
<dbReference type="GO" id="GO:0020037">
    <property type="term" value="F:heme binding"/>
    <property type="evidence" value="ECO:0007669"/>
    <property type="project" value="InterPro"/>
</dbReference>
<dbReference type="EMBL" id="PVNG01000011">
    <property type="protein sequence ID" value="PRX63273.1"/>
    <property type="molecule type" value="Genomic_DNA"/>
</dbReference>
<proteinExistence type="inferred from homology"/>
<dbReference type="InterPro" id="IPR017972">
    <property type="entry name" value="Cyt_P450_CS"/>
</dbReference>
<organism evidence="8 9">
    <name type="scientific">Nonomuraea fuscirosea</name>
    <dbReference type="NCBI Taxonomy" id="1291556"/>
    <lineage>
        <taxon>Bacteria</taxon>
        <taxon>Bacillati</taxon>
        <taxon>Actinomycetota</taxon>
        <taxon>Actinomycetes</taxon>
        <taxon>Streptosporangiales</taxon>
        <taxon>Streptosporangiaceae</taxon>
        <taxon>Nonomuraea</taxon>
    </lineage>
</organism>
<keyword evidence="2 7" id="KW-0349">Heme</keyword>
<keyword evidence="4 7" id="KW-0560">Oxidoreductase</keyword>
<dbReference type="OrthoDB" id="4133219at2"/>
<accession>A0A2T0MWE6</accession>
<dbReference type="PANTHER" id="PTHR46696:SF4">
    <property type="entry name" value="BIOTIN BIOSYNTHESIS CYTOCHROME P450"/>
    <property type="match status" value="1"/>
</dbReference>
<evidence type="ECO:0000256" key="1">
    <source>
        <dbReference type="ARBA" id="ARBA00010617"/>
    </source>
</evidence>
<dbReference type="InterPro" id="IPR036396">
    <property type="entry name" value="Cyt_P450_sf"/>
</dbReference>
<dbReference type="RefSeq" id="WP_106244141.1">
    <property type="nucleotide sequence ID" value="NZ_CP109074.1"/>
</dbReference>
<keyword evidence="6 7" id="KW-0503">Monooxygenase</keyword>
<dbReference type="InterPro" id="IPR002397">
    <property type="entry name" value="Cyt_P450_B"/>
</dbReference>
<dbReference type="InterPro" id="IPR001128">
    <property type="entry name" value="Cyt_P450"/>
</dbReference>
<dbReference type="GO" id="GO:0006707">
    <property type="term" value="P:cholesterol catabolic process"/>
    <property type="evidence" value="ECO:0007669"/>
    <property type="project" value="TreeGrafter"/>
</dbReference>
<comment type="similarity">
    <text evidence="1 7">Belongs to the cytochrome P450 family.</text>
</comment>
<evidence type="ECO:0000313" key="9">
    <source>
        <dbReference type="Proteomes" id="UP000238312"/>
    </source>
</evidence>
<dbReference type="AlphaFoldDB" id="A0A2T0MWE6"/>
<comment type="caution">
    <text evidence="8">The sequence shown here is derived from an EMBL/GenBank/DDBJ whole genome shotgun (WGS) entry which is preliminary data.</text>
</comment>
<evidence type="ECO:0000313" key="8">
    <source>
        <dbReference type="EMBL" id="PRX63273.1"/>
    </source>
</evidence>
<dbReference type="Gene3D" id="1.10.630.10">
    <property type="entry name" value="Cytochrome P450"/>
    <property type="match status" value="1"/>
</dbReference>
<dbReference type="CDD" id="cd11032">
    <property type="entry name" value="P450_EryK-like"/>
    <property type="match status" value="1"/>
</dbReference>
<evidence type="ECO:0008006" key="10">
    <source>
        <dbReference type="Google" id="ProtNLM"/>
    </source>
</evidence>
<evidence type="ECO:0000256" key="3">
    <source>
        <dbReference type="ARBA" id="ARBA00022723"/>
    </source>
</evidence>
<evidence type="ECO:0000256" key="2">
    <source>
        <dbReference type="ARBA" id="ARBA00022617"/>
    </source>
</evidence>
<evidence type="ECO:0000256" key="7">
    <source>
        <dbReference type="RuleBase" id="RU000461"/>
    </source>
</evidence>
<dbReference type="PROSITE" id="PS00086">
    <property type="entry name" value="CYTOCHROME_P450"/>
    <property type="match status" value="1"/>
</dbReference>
<sequence>MAHIVERYDVPRQLFWLHGPRTGPAVEFDPRAGMWSVYGYPELQEVLGDPATFSSDTMRVVPKEMMPKDGFSLEGFITQIDPPEHGKLRKLVSSAFTRKVVADLEPRIAAITHELLDAAREGEGFELVRDLAYPLPVIVIAELLGVPSEDRALFKRWADALFQRDAEVSLGQSAEERAESLEATMKPWREMSDYLAGHAAERRKGPRADLLTRLVEAEVDGERLPTEQVVNFAILLLLAGHITTTMLLGNTVLCLDAFPGQQDKVRADRASVPAVIEESLRLFTPFALLGRATTRESELGGVTIPADQLVMCWMAAANRDPRQFEDPEAFDPHRDPNPHLAFGRGIHFCLGAPLARLEGRVALNILLDRFAVLRSDPADPVEFISAPSLTGLRRLPLLGKPAA</sequence>